<gene>
    <name evidence="1" type="ORF">CYMTET_31034</name>
</gene>
<dbReference type="SMART" id="SM00710">
    <property type="entry name" value="PbH1"/>
    <property type="match status" value="10"/>
</dbReference>
<dbReference type="InterPro" id="IPR006626">
    <property type="entry name" value="PbH1"/>
</dbReference>
<dbReference type="AlphaFoldDB" id="A0AAE0FHY6"/>
<dbReference type="EMBL" id="LGRX02018316">
    <property type="protein sequence ID" value="KAK3259992.1"/>
    <property type="molecule type" value="Genomic_DNA"/>
</dbReference>
<dbReference type="SUPFAM" id="SSF51126">
    <property type="entry name" value="Pectin lyase-like"/>
    <property type="match status" value="2"/>
</dbReference>
<sequence>MDGMIRFRADRCWVLLLIWPGFCDTFATAVYTVPPFKSSLSKGLPSTPTTTRSLLETGLSTTIIEPSSSAETDFVSALSSDAVSAIILRTDILLTGSESRPTILRTLEIVGECVKEDVPASCTLAGGDANIQSIFAVGSGGSLCLRALELRDVESAAGAALRLETASKATLIDCILHNNTAYAREVSDKDLPVYDEGFGGAIYCGENSTLVLISCQLSDNGAHRMGGAVASKSKSFIKIINSSLSGNNVGEDGGALYLEGPIEVEISGASINDNEAGGNGGGIKASNGAKMNLTAGSHVSNNIAHRNGGGLDLYMGPMLILSTGSEVWGNRAHFNGGGISSVDNCHVTINDFSGVNRNQAFCKSAGDSGEACGTGGGIFGIGVALTIDHFSTVDANRADVYGGGIYCQRCTTLVIASSSVAYNWAGQSGGGLHSSGEYGTDTQVLVTRSNVSHNEAKDGDGGGIHGMSEVTIDVKENSLVYNNSAGANGGGVMGTGNVAIEIGQSIVCWNAAGFGGGVSVAANSNCGLKNGSAVSNNVAGYFGGGLHIRNSSLTIEGGCSISGNEGGHFGGGINLEGGTLNVTDSVIGHNLVEYEGGGIRAAENSLVRIAHAVVGTSSSSSKGGCIYAQKGSDLVMWHTVVQGCFAGSSGAGFYLLSSSMQLHAVMVAKCTARMTGGGAYIKDSDARLVQTDVANCSANEEGGGLALTNSFGLNSSKHVIFEGGRIEASRAPLGGALWVGTGANASVAEVLFTNNVAHHEEGFEDARVPQQADGSGAGVGVAVSMRLNLTRCNFTNGHAGRGGAIFLEAPLESGSALTMETLSFNANEASIGASIFWVHDGKVSEEHAAAVECLSCTSDQAVLIMTTATTFQLVLPQPELPVWRQVKSPHYGPKHMAKGY</sequence>
<accession>A0AAE0FHY6</accession>
<evidence type="ECO:0000313" key="1">
    <source>
        <dbReference type="EMBL" id="KAK3259992.1"/>
    </source>
</evidence>
<protein>
    <submittedName>
        <fullName evidence="1">Uncharacterized protein</fullName>
    </submittedName>
</protein>
<organism evidence="1 2">
    <name type="scientific">Cymbomonas tetramitiformis</name>
    <dbReference type="NCBI Taxonomy" id="36881"/>
    <lineage>
        <taxon>Eukaryota</taxon>
        <taxon>Viridiplantae</taxon>
        <taxon>Chlorophyta</taxon>
        <taxon>Pyramimonadophyceae</taxon>
        <taxon>Pyramimonadales</taxon>
        <taxon>Pyramimonadaceae</taxon>
        <taxon>Cymbomonas</taxon>
    </lineage>
</organism>
<dbReference type="PANTHER" id="PTHR11319:SF35">
    <property type="entry name" value="OUTER MEMBRANE PROTEIN PMPC-RELATED"/>
    <property type="match status" value="1"/>
</dbReference>
<keyword evidence="2" id="KW-1185">Reference proteome</keyword>
<name>A0AAE0FHY6_9CHLO</name>
<evidence type="ECO:0000313" key="2">
    <source>
        <dbReference type="Proteomes" id="UP001190700"/>
    </source>
</evidence>
<proteinExistence type="predicted"/>
<comment type="caution">
    <text evidence="1">The sequence shown here is derived from an EMBL/GenBank/DDBJ whole genome shotgun (WGS) entry which is preliminary data.</text>
</comment>
<reference evidence="1 2" key="1">
    <citation type="journal article" date="2015" name="Genome Biol. Evol.">
        <title>Comparative Genomics of a Bacterivorous Green Alga Reveals Evolutionary Causalities and Consequences of Phago-Mixotrophic Mode of Nutrition.</title>
        <authorList>
            <person name="Burns J.A."/>
            <person name="Paasch A."/>
            <person name="Narechania A."/>
            <person name="Kim E."/>
        </authorList>
    </citation>
    <scope>NUCLEOTIDE SEQUENCE [LARGE SCALE GENOMIC DNA]</scope>
    <source>
        <strain evidence="1 2">PLY_AMNH</strain>
    </source>
</reference>
<dbReference type="InterPro" id="IPR011050">
    <property type="entry name" value="Pectin_lyase_fold/virulence"/>
</dbReference>
<dbReference type="PANTHER" id="PTHR11319">
    <property type="entry name" value="G PROTEIN-COUPLED RECEPTOR-RELATED"/>
    <property type="match status" value="1"/>
</dbReference>
<dbReference type="Proteomes" id="UP001190700">
    <property type="component" value="Unassembled WGS sequence"/>
</dbReference>